<dbReference type="Gene3D" id="1.10.1660.10">
    <property type="match status" value="1"/>
</dbReference>
<organism evidence="3 4">
    <name type="scientific">Mycoplana dimorpha</name>
    <dbReference type="NCBI Taxonomy" id="28320"/>
    <lineage>
        <taxon>Bacteria</taxon>
        <taxon>Pseudomonadati</taxon>
        <taxon>Pseudomonadota</taxon>
        <taxon>Alphaproteobacteria</taxon>
        <taxon>Hyphomicrobiales</taxon>
        <taxon>Rhizobiaceae</taxon>
        <taxon>Mycoplana</taxon>
    </lineage>
</organism>
<keyword evidence="1 3" id="KW-0238">DNA-binding</keyword>
<dbReference type="OrthoDB" id="9802944at2"/>
<dbReference type="PROSITE" id="PS50937">
    <property type="entry name" value="HTH_MERR_2"/>
    <property type="match status" value="1"/>
</dbReference>
<evidence type="ECO:0000313" key="4">
    <source>
        <dbReference type="Proteomes" id="UP000241247"/>
    </source>
</evidence>
<dbReference type="Pfam" id="PF13411">
    <property type="entry name" value="MerR_1"/>
    <property type="match status" value="1"/>
</dbReference>
<proteinExistence type="predicted"/>
<comment type="caution">
    <text evidence="3">The sequence shown here is derived from an EMBL/GenBank/DDBJ whole genome shotgun (WGS) entry which is preliminary data.</text>
</comment>
<dbReference type="PRINTS" id="PR00040">
    <property type="entry name" value="HTHMERR"/>
</dbReference>
<dbReference type="CDD" id="cd04785">
    <property type="entry name" value="HTH_CadR-PbrR-like"/>
    <property type="match status" value="1"/>
</dbReference>
<evidence type="ECO:0000313" key="3">
    <source>
        <dbReference type="EMBL" id="PTM93482.1"/>
    </source>
</evidence>
<evidence type="ECO:0000256" key="1">
    <source>
        <dbReference type="ARBA" id="ARBA00023125"/>
    </source>
</evidence>
<dbReference type="SUPFAM" id="SSF46955">
    <property type="entry name" value="Putative DNA-binding domain"/>
    <property type="match status" value="1"/>
</dbReference>
<gene>
    <name evidence="3" type="ORF">C7449_106167</name>
</gene>
<dbReference type="AlphaFoldDB" id="A0A2T5B3E3"/>
<reference evidence="3 4" key="1">
    <citation type="submission" date="2018-04" db="EMBL/GenBank/DDBJ databases">
        <title>Genomic Encyclopedia of Type Strains, Phase IV (KMG-IV): sequencing the most valuable type-strain genomes for metagenomic binning, comparative biology and taxonomic classification.</title>
        <authorList>
            <person name="Goeker M."/>
        </authorList>
    </citation>
    <scope>NUCLEOTIDE SEQUENCE [LARGE SCALE GENOMIC DNA]</scope>
    <source>
        <strain evidence="3 4">DSM 7138</strain>
    </source>
</reference>
<dbReference type="EMBL" id="PZZZ01000006">
    <property type="protein sequence ID" value="PTM93482.1"/>
    <property type="molecule type" value="Genomic_DNA"/>
</dbReference>
<protein>
    <submittedName>
        <fullName evidence="3">DNA-binding transcriptional MerR regulator</fullName>
    </submittedName>
</protein>
<dbReference type="PANTHER" id="PTHR30204">
    <property type="entry name" value="REDOX-CYCLING DRUG-SENSING TRANSCRIPTIONAL ACTIVATOR SOXR"/>
    <property type="match status" value="1"/>
</dbReference>
<sequence length="144" mass="16357">MERVFSIGKLAEASGSKVETIRYYESIGLLPEPERNAGNQRRYTARHYDRLVFILHARDLGLSIEAVRQLIELSAHPEQPCVEADAIARRQLDDVRQRIARLKLLEAELERTLSSCSHGTIADCKVIETLAQCGACERHHRPPR</sequence>
<dbReference type="Proteomes" id="UP000241247">
    <property type="component" value="Unassembled WGS sequence"/>
</dbReference>
<dbReference type="PANTHER" id="PTHR30204:SF92">
    <property type="entry name" value="HTH-TYPE TRANSCRIPTIONAL REGULATOR ZNTR"/>
    <property type="match status" value="1"/>
</dbReference>
<dbReference type="InterPro" id="IPR047057">
    <property type="entry name" value="MerR_fam"/>
</dbReference>
<feature type="domain" description="HTH merR-type" evidence="2">
    <location>
        <begin position="4"/>
        <end position="73"/>
    </location>
</feature>
<dbReference type="GO" id="GO:0003677">
    <property type="term" value="F:DNA binding"/>
    <property type="evidence" value="ECO:0007669"/>
    <property type="project" value="UniProtKB-KW"/>
</dbReference>
<dbReference type="InterPro" id="IPR000551">
    <property type="entry name" value="MerR-type_HTH_dom"/>
</dbReference>
<name>A0A2T5B3E3_MYCDI</name>
<dbReference type="GO" id="GO:0003700">
    <property type="term" value="F:DNA-binding transcription factor activity"/>
    <property type="evidence" value="ECO:0007669"/>
    <property type="project" value="InterPro"/>
</dbReference>
<evidence type="ECO:0000259" key="2">
    <source>
        <dbReference type="PROSITE" id="PS50937"/>
    </source>
</evidence>
<accession>A0A2T5B3E3</accession>
<dbReference type="RefSeq" id="WP_108003813.1">
    <property type="nucleotide sequence ID" value="NZ_JBHEEX010000005.1"/>
</dbReference>
<dbReference type="SMART" id="SM00422">
    <property type="entry name" value="HTH_MERR"/>
    <property type="match status" value="1"/>
</dbReference>
<dbReference type="InterPro" id="IPR009061">
    <property type="entry name" value="DNA-bd_dom_put_sf"/>
</dbReference>
<keyword evidence="4" id="KW-1185">Reference proteome</keyword>